<dbReference type="STRING" id="1265818.MAQA_10311"/>
<dbReference type="AlphaFoldDB" id="W7AY12"/>
<dbReference type="PROSITE" id="PS50109">
    <property type="entry name" value="HIS_KIN"/>
    <property type="match status" value="1"/>
</dbReference>
<evidence type="ECO:0000256" key="2">
    <source>
        <dbReference type="ARBA" id="ARBA00004651"/>
    </source>
</evidence>
<dbReference type="CDD" id="cd00075">
    <property type="entry name" value="HATPase"/>
    <property type="match status" value="1"/>
</dbReference>
<keyword evidence="6" id="KW-0547">Nucleotide-binding</keyword>
<dbReference type="InterPro" id="IPR004358">
    <property type="entry name" value="Sig_transdc_His_kin-like_C"/>
</dbReference>
<evidence type="ECO:0000259" key="10">
    <source>
        <dbReference type="PROSITE" id="PS50109"/>
    </source>
</evidence>
<keyword evidence="7 11" id="KW-0418">Kinase</keyword>
<keyword evidence="9" id="KW-0902">Two-component regulatory system</keyword>
<evidence type="ECO:0000313" key="11">
    <source>
        <dbReference type="EMBL" id="EUJ18140.1"/>
    </source>
</evidence>
<dbReference type="EMBL" id="AOCG01000011">
    <property type="protein sequence ID" value="EUJ18140.1"/>
    <property type="molecule type" value="Genomic_DNA"/>
</dbReference>
<evidence type="ECO:0000313" key="12">
    <source>
        <dbReference type="Proteomes" id="UP000019246"/>
    </source>
</evidence>
<comment type="subcellular location">
    <subcellularLocation>
        <location evidence="2">Cell membrane</location>
        <topology evidence="2">Multi-pass membrane protein</topology>
    </subcellularLocation>
</comment>
<dbReference type="PANTHER" id="PTHR43711">
    <property type="entry name" value="TWO-COMPONENT HISTIDINE KINASE"/>
    <property type="match status" value="1"/>
</dbReference>
<feature type="domain" description="Histidine kinase" evidence="10">
    <location>
        <begin position="1"/>
        <end position="127"/>
    </location>
</feature>
<keyword evidence="4" id="KW-0597">Phosphoprotein</keyword>
<gene>
    <name evidence="11" type="ORF">MAQA_10311</name>
</gene>
<evidence type="ECO:0000256" key="5">
    <source>
        <dbReference type="ARBA" id="ARBA00022679"/>
    </source>
</evidence>
<dbReference type="SMART" id="SM00387">
    <property type="entry name" value="HATPase_c"/>
    <property type="match status" value="1"/>
</dbReference>
<dbReference type="PATRIC" id="fig|1265818.5.peg.2075"/>
<keyword evidence="12" id="KW-1185">Reference proteome</keyword>
<reference evidence="11 12" key="1">
    <citation type="journal article" date="2014" name="Int. J. Syst. Evol. Microbiol.">
        <title>Listeria floridensis sp. nov., Listeria aquatica sp. nov., Listeria cornellensis sp. nov., Listeria riparia sp. nov. and Listeria grandensis sp. nov., from agricultural and natural environments.</title>
        <authorList>
            <person name="den Bakker H.C."/>
            <person name="Warchocki S."/>
            <person name="Wright E.M."/>
            <person name="Allred A.F."/>
            <person name="Ahlstrom C."/>
            <person name="Manuel C.S."/>
            <person name="Stasiewicz M.J."/>
            <person name="Burrell A."/>
            <person name="Roof S."/>
            <person name="Strawn L."/>
            <person name="Fortes E.D."/>
            <person name="Nightingale K.K."/>
            <person name="Kephart D."/>
            <person name="Wiedmann M."/>
        </authorList>
    </citation>
    <scope>NUCLEOTIDE SEQUENCE [LARGE SCALE GENOMIC DNA]</scope>
    <source>
        <strain evidence="11 12">FSL S10-1188</strain>
    </source>
</reference>
<evidence type="ECO:0000256" key="1">
    <source>
        <dbReference type="ARBA" id="ARBA00000085"/>
    </source>
</evidence>
<name>W7AY12_9LIST</name>
<dbReference type="EC" id="2.7.13.3" evidence="3"/>
<evidence type="ECO:0000256" key="6">
    <source>
        <dbReference type="ARBA" id="ARBA00022741"/>
    </source>
</evidence>
<organism evidence="11 12">
    <name type="scientific">Listeria aquatica FSL S10-1188</name>
    <dbReference type="NCBI Taxonomy" id="1265818"/>
    <lineage>
        <taxon>Bacteria</taxon>
        <taxon>Bacillati</taxon>
        <taxon>Bacillota</taxon>
        <taxon>Bacilli</taxon>
        <taxon>Bacillales</taxon>
        <taxon>Listeriaceae</taxon>
        <taxon>Listeria</taxon>
    </lineage>
</organism>
<dbReference type="SUPFAM" id="SSF55874">
    <property type="entry name" value="ATPase domain of HSP90 chaperone/DNA topoisomerase II/histidine kinase"/>
    <property type="match status" value="1"/>
</dbReference>
<evidence type="ECO:0000256" key="9">
    <source>
        <dbReference type="ARBA" id="ARBA00023012"/>
    </source>
</evidence>
<keyword evidence="8" id="KW-0067">ATP-binding</keyword>
<dbReference type="GO" id="GO:0000160">
    <property type="term" value="P:phosphorelay signal transduction system"/>
    <property type="evidence" value="ECO:0007669"/>
    <property type="project" value="UniProtKB-KW"/>
</dbReference>
<accession>W7AY12</accession>
<dbReference type="PRINTS" id="PR00344">
    <property type="entry name" value="BCTRLSENSOR"/>
</dbReference>
<dbReference type="Pfam" id="PF02518">
    <property type="entry name" value="HATPase_c"/>
    <property type="match status" value="1"/>
</dbReference>
<protein>
    <recommendedName>
        <fullName evidence="3">histidine kinase</fullName>
        <ecNumber evidence="3">2.7.13.3</ecNumber>
    </recommendedName>
</protein>
<dbReference type="GO" id="GO:0005886">
    <property type="term" value="C:plasma membrane"/>
    <property type="evidence" value="ECO:0007669"/>
    <property type="project" value="UniProtKB-SubCell"/>
</dbReference>
<sequence length="127" mass="14384">MKFLKKKQPPLEITAERDRIQQILVNLLSNAIQYTQTEGKVRLSLDDAGDYVVIKVMDNGIGIPEKDLDRIFERFYRVDKARSRHSGGTGLGLSIVKHLVESMDGEILVVSKENEGTTFEIKLPKIK</sequence>
<evidence type="ECO:0000256" key="7">
    <source>
        <dbReference type="ARBA" id="ARBA00022777"/>
    </source>
</evidence>
<dbReference type="Proteomes" id="UP000019246">
    <property type="component" value="Unassembled WGS sequence"/>
</dbReference>
<dbReference type="InterPro" id="IPR036890">
    <property type="entry name" value="HATPase_C_sf"/>
</dbReference>
<evidence type="ECO:0000256" key="3">
    <source>
        <dbReference type="ARBA" id="ARBA00012438"/>
    </source>
</evidence>
<keyword evidence="5" id="KW-0808">Transferase</keyword>
<dbReference type="GO" id="GO:0004673">
    <property type="term" value="F:protein histidine kinase activity"/>
    <property type="evidence" value="ECO:0007669"/>
    <property type="project" value="UniProtKB-EC"/>
</dbReference>
<evidence type="ECO:0000256" key="8">
    <source>
        <dbReference type="ARBA" id="ARBA00022840"/>
    </source>
</evidence>
<dbReference type="Gene3D" id="3.30.565.10">
    <property type="entry name" value="Histidine kinase-like ATPase, C-terminal domain"/>
    <property type="match status" value="1"/>
</dbReference>
<dbReference type="InterPro" id="IPR005467">
    <property type="entry name" value="His_kinase_dom"/>
</dbReference>
<dbReference type="GO" id="GO:0005524">
    <property type="term" value="F:ATP binding"/>
    <property type="evidence" value="ECO:0007669"/>
    <property type="project" value="UniProtKB-KW"/>
</dbReference>
<dbReference type="InterPro" id="IPR050736">
    <property type="entry name" value="Sensor_HK_Regulatory"/>
</dbReference>
<comment type="catalytic activity">
    <reaction evidence="1">
        <text>ATP + protein L-histidine = ADP + protein N-phospho-L-histidine.</text>
        <dbReference type="EC" id="2.7.13.3"/>
    </reaction>
</comment>
<dbReference type="PANTHER" id="PTHR43711:SF26">
    <property type="entry name" value="SENSOR HISTIDINE KINASE RCSC"/>
    <property type="match status" value="1"/>
</dbReference>
<comment type="caution">
    <text evidence="11">The sequence shown here is derived from an EMBL/GenBank/DDBJ whole genome shotgun (WGS) entry which is preliminary data.</text>
</comment>
<proteinExistence type="predicted"/>
<evidence type="ECO:0000256" key="4">
    <source>
        <dbReference type="ARBA" id="ARBA00022553"/>
    </source>
</evidence>
<dbReference type="InterPro" id="IPR003594">
    <property type="entry name" value="HATPase_dom"/>
</dbReference>
<dbReference type="FunFam" id="3.30.565.10:FF:000006">
    <property type="entry name" value="Sensor histidine kinase WalK"/>
    <property type="match status" value="1"/>
</dbReference>